<keyword evidence="1" id="KW-1133">Transmembrane helix</keyword>
<name>A0A6J4T534_9SPHN</name>
<keyword evidence="1" id="KW-0812">Transmembrane</keyword>
<evidence type="ECO:0000259" key="2">
    <source>
        <dbReference type="Pfam" id="PF03703"/>
    </source>
</evidence>
<dbReference type="PANTHER" id="PTHR34473">
    <property type="entry name" value="UPF0699 TRANSMEMBRANE PROTEIN YDBS"/>
    <property type="match status" value="1"/>
</dbReference>
<feature type="transmembrane region" description="Helical" evidence="1">
    <location>
        <begin position="50"/>
        <end position="70"/>
    </location>
</feature>
<accession>A0A6J4T534</accession>
<dbReference type="AlphaFoldDB" id="A0A6J4T534"/>
<dbReference type="RefSeq" id="WP_294168952.1">
    <property type="nucleotide sequence ID" value="NZ_CADCWA010000076.1"/>
</dbReference>
<protein>
    <recommendedName>
        <fullName evidence="2">YdbS-like PH domain-containing protein</fullName>
    </recommendedName>
</protein>
<feature type="domain" description="YdbS-like PH" evidence="2">
    <location>
        <begin position="70"/>
        <end position="150"/>
    </location>
</feature>
<feature type="transmembrane region" description="Helical" evidence="1">
    <location>
        <begin position="360"/>
        <end position="380"/>
    </location>
</feature>
<gene>
    <name evidence="3" type="ORF">AVDCRST_MAG31-1173</name>
</gene>
<feature type="transmembrane region" description="Helical" evidence="1">
    <location>
        <begin position="21"/>
        <end position="44"/>
    </location>
</feature>
<evidence type="ECO:0000256" key="1">
    <source>
        <dbReference type="SAM" id="Phobius"/>
    </source>
</evidence>
<feature type="domain" description="YdbS-like PH" evidence="2">
    <location>
        <begin position="405"/>
        <end position="484"/>
    </location>
</feature>
<sequence>MSEVALSADEAPPERLHPLMLVSGLGGSLRGVAGGYAGIGYLAATGRLDTALILGALLLVGAVVSLLVYWRRFTFRVGTDELRIDSGLISRTHRSIPFDRVQDVDITQGPLQRLLGLASVTFDTGASGGSKEEGALNGIALARAHALRDHVRARRGAEPATTAALEEQARPLFAMGLKRVLTAGVFNFSLAIFAGLFGLTQTMGDVIGFDPFERRFWIDLLANAGPLTGFVQDHRFGAAFAGLALLILLGLATGIARTLARDFRFRLDRTGTGLRRRRGLLTLTDVTLPLRRVQAALILTGPVRERFGWRELKLQSLAQDQGGSGDHQVAPLARDEELQPILAELGWRFPEGPLQPVSKAYVWTFCLLLLPVLPIALVQAAVLPPLGAFTLAALGLLVIARWLGWRRTAYALGDEQLLVRGGWWRRRTLLLPLRNVQSVDLAENFIDRRFGIVGIRIGLAGGSGFSAHSIPALPREKASQVRAALLSRFL</sequence>
<dbReference type="InterPro" id="IPR005182">
    <property type="entry name" value="YdbS-like_PH"/>
</dbReference>
<dbReference type="PANTHER" id="PTHR34473:SF2">
    <property type="entry name" value="UPF0699 TRANSMEMBRANE PROTEIN YDBT"/>
    <property type="match status" value="1"/>
</dbReference>
<proteinExistence type="predicted"/>
<feature type="transmembrane region" description="Helical" evidence="1">
    <location>
        <begin position="386"/>
        <end position="404"/>
    </location>
</feature>
<dbReference type="Pfam" id="PF03703">
    <property type="entry name" value="bPH_2"/>
    <property type="match status" value="2"/>
</dbReference>
<dbReference type="InterPro" id="IPR014529">
    <property type="entry name" value="UCP026631"/>
</dbReference>
<dbReference type="EMBL" id="CADCWA010000076">
    <property type="protein sequence ID" value="CAA9514210.1"/>
    <property type="molecule type" value="Genomic_DNA"/>
</dbReference>
<dbReference type="PIRSF" id="PIRSF026631">
    <property type="entry name" value="UCP026631"/>
    <property type="match status" value="1"/>
</dbReference>
<organism evidence="3">
    <name type="scientific">uncultured Sphingomonas sp</name>
    <dbReference type="NCBI Taxonomy" id="158754"/>
    <lineage>
        <taxon>Bacteria</taxon>
        <taxon>Pseudomonadati</taxon>
        <taxon>Pseudomonadota</taxon>
        <taxon>Alphaproteobacteria</taxon>
        <taxon>Sphingomonadales</taxon>
        <taxon>Sphingomonadaceae</taxon>
        <taxon>Sphingomonas</taxon>
        <taxon>environmental samples</taxon>
    </lineage>
</organism>
<reference evidence="3" key="1">
    <citation type="submission" date="2020-02" db="EMBL/GenBank/DDBJ databases">
        <authorList>
            <person name="Meier V. D."/>
        </authorList>
    </citation>
    <scope>NUCLEOTIDE SEQUENCE</scope>
    <source>
        <strain evidence="3">AVDCRST_MAG31</strain>
    </source>
</reference>
<feature type="transmembrane region" description="Helical" evidence="1">
    <location>
        <begin position="180"/>
        <end position="199"/>
    </location>
</feature>
<keyword evidence="1" id="KW-0472">Membrane</keyword>
<evidence type="ECO:0000313" key="3">
    <source>
        <dbReference type="EMBL" id="CAA9514210.1"/>
    </source>
</evidence>
<feature type="transmembrane region" description="Helical" evidence="1">
    <location>
        <begin position="236"/>
        <end position="260"/>
    </location>
</feature>